<feature type="non-terminal residue" evidence="1">
    <location>
        <position position="1"/>
    </location>
</feature>
<organism evidence="1 2">
    <name type="scientific">Crenichthys baileyi</name>
    <name type="common">White River springfish</name>
    <dbReference type="NCBI Taxonomy" id="28760"/>
    <lineage>
        <taxon>Eukaryota</taxon>
        <taxon>Metazoa</taxon>
        <taxon>Chordata</taxon>
        <taxon>Craniata</taxon>
        <taxon>Vertebrata</taxon>
        <taxon>Euteleostomi</taxon>
        <taxon>Actinopterygii</taxon>
        <taxon>Neopterygii</taxon>
        <taxon>Teleostei</taxon>
        <taxon>Neoteleostei</taxon>
        <taxon>Acanthomorphata</taxon>
        <taxon>Ovalentaria</taxon>
        <taxon>Atherinomorphae</taxon>
        <taxon>Cyprinodontiformes</taxon>
        <taxon>Goodeidae</taxon>
        <taxon>Crenichthys</taxon>
    </lineage>
</organism>
<dbReference type="EMBL" id="JAHHUM010002261">
    <property type="protein sequence ID" value="KAK5605461.1"/>
    <property type="molecule type" value="Genomic_DNA"/>
</dbReference>
<evidence type="ECO:0008006" key="3">
    <source>
        <dbReference type="Google" id="ProtNLM"/>
    </source>
</evidence>
<gene>
    <name evidence="1" type="ORF">CRENBAI_012696</name>
</gene>
<reference evidence="1 2" key="1">
    <citation type="submission" date="2021-06" db="EMBL/GenBank/DDBJ databases">
        <authorList>
            <person name="Palmer J.M."/>
        </authorList>
    </citation>
    <scope>NUCLEOTIDE SEQUENCE [LARGE SCALE GENOMIC DNA]</scope>
    <source>
        <strain evidence="1 2">MEX-2019</strain>
        <tissue evidence="1">Muscle</tissue>
    </source>
</reference>
<protein>
    <recommendedName>
        <fullName evidence="3">Prolactin receptor</fullName>
    </recommendedName>
</protein>
<proteinExistence type="predicted"/>
<dbReference type="AlphaFoldDB" id="A0AAV9R6P0"/>
<name>A0AAV9R6P0_9TELE</name>
<keyword evidence="2" id="KW-1185">Reference proteome</keyword>
<sequence length="102" mass="10964">PDTSAPCSDSFSQPDTQRMELSEIKPLQSLLSLYLCPPAALQNCTTKTCSQPAETGLKVSGLKAKLGPARDAWLCPLKPPLGQHPAEVFIIICSSWVLSPEI</sequence>
<accession>A0AAV9R6P0</accession>
<evidence type="ECO:0000313" key="2">
    <source>
        <dbReference type="Proteomes" id="UP001311232"/>
    </source>
</evidence>
<comment type="caution">
    <text evidence="1">The sequence shown here is derived from an EMBL/GenBank/DDBJ whole genome shotgun (WGS) entry which is preliminary data.</text>
</comment>
<evidence type="ECO:0000313" key="1">
    <source>
        <dbReference type="EMBL" id="KAK5605461.1"/>
    </source>
</evidence>
<dbReference type="Proteomes" id="UP001311232">
    <property type="component" value="Unassembled WGS sequence"/>
</dbReference>